<dbReference type="PANTHER" id="PTHR33053:SF24">
    <property type="entry name" value="TRANSPOSASE DOMAIN-CONTAINING PROTEIN"/>
    <property type="match status" value="1"/>
</dbReference>
<gene>
    <name evidence="1" type="ORF">g.176084</name>
</gene>
<organism evidence="1">
    <name type="scientific">Schizaphis graminum</name>
    <name type="common">Green bug aphid</name>
    <dbReference type="NCBI Taxonomy" id="13262"/>
    <lineage>
        <taxon>Eukaryota</taxon>
        <taxon>Metazoa</taxon>
        <taxon>Ecdysozoa</taxon>
        <taxon>Arthropoda</taxon>
        <taxon>Hexapoda</taxon>
        <taxon>Insecta</taxon>
        <taxon>Pterygota</taxon>
        <taxon>Neoptera</taxon>
        <taxon>Paraneoptera</taxon>
        <taxon>Hemiptera</taxon>
        <taxon>Sternorrhyncha</taxon>
        <taxon>Aphidomorpha</taxon>
        <taxon>Aphidoidea</taxon>
        <taxon>Aphididae</taxon>
        <taxon>Aphidini</taxon>
        <taxon>Schizaphis</taxon>
    </lineage>
</organism>
<name>A0A2S2PQU9_SCHGA</name>
<accession>A0A2S2PQU9</accession>
<sequence>MPRYSKKSNFIVVIFKKALVLVRIQSSNVNIITNRLLSLKSKITCDFSRKPRGLNKVLRWKATEFRLFLLYTGPIVLKGILLNECYIHFICLHVAFRIILSPNIPEKMLNFSEKILIHFVENFEELYGEQFVSHNIHGL</sequence>
<dbReference type="PANTHER" id="PTHR33053">
    <property type="entry name" value="PROTEIN, PUTATIVE-RELATED"/>
    <property type="match status" value="1"/>
</dbReference>
<protein>
    <submittedName>
        <fullName evidence="1">Uncharacterized protein</fullName>
    </submittedName>
</protein>
<dbReference type="AlphaFoldDB" id="A0A2S2PQU9"/>
<evidence type="ECO:0000313" key="1">
    <source>
        <dbReference type="EMBL" id="MBY31714.1"/>
    </source>
</evidence>
<proteinExistence type="predicted"/>
<dbReference type="EMBL" id="GGMR01019095">
    <property type="protein sequence ID" value="MBY31714.1"/>
    <property type="molecule type" value="Transcribed_RNA"/>
</dbReference>
<reference evidence="1" key="1">
    <citation type="submission" date="2018-04" db="EMBL/GenBank/DDBJ databases">
        <title>Transcriptome of Schizaphis graminum biotype I.</title>
        <authorList>
            <person name="Scully E.D."/>
            <person name="Geib S.M."/>
            <person name="Palmer N.A."/>
            <person name="Koch K."/>
            <person name="Bradshaw J."/>
            <person name="Heng-Moss T."/>
            <person name="Sarath G."/>
        </authorList>
    </citation>
    <scope>NUCLEOTIDE SEQUENCE</scope>
</reference>